<feature type="region of interest" description="Disordered" evidence="3">
    <location>
        <begin position="287"/>
        <end position="307"/>
    </location>
</feature>
<dbReference type="Proteomes" id="UP000570595">
    <property type="component" value="Unassembled WGS sequence"/>
</dbReference>
<accession>A0A7J6LFB9</accession>
<feature type="region of interest" description="Disordered" evidence="3">
    <location>
        <begin position="222"/>
        <end position="246"/>
    </location>
</feature>
<organism evidence="5 6">
    <name type="scientific">Perkinsus olseni</name>
    <name type="common">Perkinsus atlanticus</name>
    <dbReference type="NCBI Taxonomy" id="32597"/>
    <lineage>
        <taxon>Eukaryota</taxon>
        <taxon>Sar</taxon>
        <taxon>Alveolata</taxon>
        <taxon>Perkinsozoa</taxon>
        <taxon>Perkinsea</taxon>
        <taxon>Perkinsida</taxon>
        <taxon>Perkinsidae</taxon>
        <taxon>Perkinsus</taxon>
    </lineage>
</organism>
<evidence type="ECO:0000256" key="3">
    <source>
        <dbReference type="SAM" id="MobiDB-lite"/>
    </source>
</evidence>
<feature type="region of interest" description="Disordered" evidence="3">
    <location>
        <begin position="126"/>
        <end position="150"/>
    </location>
</feature>
<evidence type="ECO:0000259" key="4">
    <source>
        <dbReference type="PROSITE" id="PS50002"/>
    </source>
</evidence>
<dbReference type="AlphaFoldDB" id="A0A7J6LFB9"/>
<feature type="compositionally biased region" description="Basic and acidic residues" evidence="3">
    <location>
        <begin position="83"/>
        <end position="93"/>
    </location>
</feature>
<dbReference type="InterPro" id="IPR036028">
    <property type="entry name" value="SH3-like_dom_sf"/>
</dbReference>
<keyword evidence="1 2" id="KW-0728">SH3 domain</keyword>
<dbReference type="SUPFAM" id="SSF50044">
    <property type="entry name" value="SH3-domain"/>
    <property type="match status" value="1"/>
</dbReference>
<evidence type="ECO:0000256" key="1">
    <source>
        <dbReference type="ARBA" id="ARBA00022443"/>
    </source>
</evidence>
<name>A0A7J6LFB9_PEROL</name>
<feature type="compositionally biased region" description="Polar residues" evidence="3">
    <location>
        <begin position="232"/>
        <end position="244"/>
    </location>
</feature>
<feature type="region of interest" description="Disordered" evidence="3">
    <location>
        <begin position="60"/>
        <end position="106"/>
    </location>
</feature>
<dbReference type="Gene3D" id="2.30.30.40">
    <property type="entry name" value="SH3 Domains"/>
    <property type="match status" value="1"/>
</dbReference>
<reference evidence="5 6" key="1">
    <citation type="submission" date="2020-04" db="EMBL/GenBank/DDBJ databases">
        <title>Perkinsus olseni comparative genomics.</title>
        <authorList>
            <person name="Bogema D.R."/>
        </authorList>
    </citation>
    <scope>NUCLEOTIDE SEQUENCE [LARGE SCALE GENOMIC DNA]</scope>
    <source>
        <strain evidence="5">ATCC PRA-179</strain>
    </source>
</reference>
<dbReference type="Pfam" id="PF07653">
    <property type="entry name" value="SH3_2"/>
    <property type="match status" value="1"/>
</dbReference>
<feature type="compositionally biased region" description="Basic and acidic residues" evidence="3">
    <location>
        <begin position="130"/>
        <end position="139"/>
    </location>
</feature>
<dbReference type="SMART" id="SM00326">
    <property type="entry name" value="SH3"/>
    <property type="match status" value="1"/>
</dbReference>
<dbReference type="InterPro" id="IPR001452">
    <property type="entry name" value="SH3_domain"/>
</dbReference>
<dbReference type="PROSITE" id="PS50002">
    <property type="entry name" value="SH3"/>
    <property type="match status" value="1"/>
</dbReference>
<feature type="compositionally biased region" description="Polar residues" evidence="3">
    <location>
        <begin position="61"/>
        <end position="70"/>
    </location>
</feature>
<comment type="caution">
    <text evidence="5">The sequence shown here is derived from an EMBL/GenBank/DDBJ whole genome shotgun (WGS) entry which is preliminary data.</text>
</comment>
<proteinExistence type="predicted"/>
<feature type="region of interest" description="Disordered" evidence="3">
    <location>
        <begin position="189"/>
        <end position="209"/>
    </location>
</feature>
<feature type="region of interest" description="Disordered" evidence="3">
    <location>
        <begin position="1"/>
        <end position="23"/>
    </location>
</feature>
<evidence type="ECO:0000313" key="6">
    <source>
        <dbReference type="Proteomes" id="UP000570595"/>
    </source>
</evidence>
<protein>
    <recommendedName>
        <fullName evidence="4">SH3 domain-containing protein</fullName>
    </recommendedName>
</protein>
<feature type="domain" description="SH3" evidence="4">
    <location>
        <begin position="249"/>
        <end position="307"/>
    </location>
</feature>
<gene>
    <name evidence="5" type="ORF">FOZ61_006011</name>
</gene>
<dbReference type="OrthoDB" id="10255964at2759"/>
<sequence>MYPGKQQRHGTPPRTSPREMAELEDQIVARLKGHVDYRLEGLKAFIADEIAAAKTEMLETLEQSQAQRQSPRPAAYGGLDDYALPKRSDERRPRIPSRPTRAPEVRAPYGRGQVDRLEDETGIRALAIDLPRKPKERPRAPLSDDDGPQRVAAPVAVPRQDISAQTSMPLINVDPERQPNGDLAVSARPAAEVRDTNEGHPQPPEQTVRAAATINNNLVKHEDVRRARRVKSGSTERSSGSNRSPGVPEVVRYMRVTNDFVAEDVIELSIKAGDRVRVNESRPDWTNVTAMDETSGWVPTSHLEPDD</sequence>
<evidence type="ECO:0000313" key="5">
    <source>
        <dbReference type="EMBL" id="KAF4657883.1"/>
    </source>
</evidence>
<dbReference type="EMBL" id="JABAHT010000333">
    <property type="protein sequence ID" value="KAF4657883.1"/>
    <property type="molecule type" value="Genomic_DNA"/>
</dbReference>
<evidence type="ECO:0000256" key="2">
    <source>
        <dbReference type="PROSITE-ProRule" id="PRU00192"/>
    </source>
</evidence>